<evidence type="ECO:0000313" key="2">
    <source>
        <dbReference type="EMBL" id="MDS1004481.1"/>
    </source>
</evidence>
<protein>
    <submittedName>
        <fullName evidence="2">GNAT family protein</fullName>
        <ecNumber evidence="2">2.-.-.-</ecNumber>
    </submittedName>
</protein>
<dbReference type="Gene3D" id="3.40.630.30">
    <property type="match status" value="1"/>
</dbReference>
<dbReference type="InterPro" id="IPR016181">
    <property type="entry name" value="Acyl_CoA_acyltransferase"/>
</dbReference>
<dbReference type="SUPFAM" id="SSF55729">
    <property type="entry name" value="Acyl-CoA N-acyltransferases (Nat)"/>
    <property type="match status" value="1"/>
</dbReference>
<dbReference type="Proteomes" id="UP001182303">
    <property type="component" value="Unassembled WGS sequence"/>
</dbReference>
<dbReference type="RefSeq" id="WP_310944039.1">
    <property type="nucleotide sequence ID" value="NZ_JARUIS010000021.1"/>
</dbReference>
<dbReference type="PROSITE" id="PS51186">
    <property type="entry name" value="GNAT"/>
    <property type="match status" value="1"/>
</dbReference>
<evidence type="ECO:0000259" key="1">
    <source>
        <dbReference type="PROSITE" id="PS51186"/>
    </source>
</evidence>
<dbReference type="EMBL" id="JARUIS010000021">
    <property type="protein sequence ID" value="MDS1004481.1"/>
    <property type="molecule type" value="Genomic_DNA"/>
</dbReference>
<name>A0AAE4FLM9_CLOSG</name>
<dbReference type="Pfam" id="PF13420">
    <property type="entry name" value="Acetyltransf_4"/>
    <property type="match status" value="1"/>
</dbReference>
<evidence type="ECO:0000313" key="3">
    <source>
        <dbReference type="Proteomes" id="UP001182303"/>
    </source>
</evidence>
<reference evidence="2" key="1">
    <citation type="submission" date="2023-04" db="EMBL/GenBank/DDBJ databases">
        <title>Assessment of the microbiological origin of a defect in Grana Padano cheese.</title>
        <authorList>
            <person name="Zago M."/>
            <person name="Rossetti L."/>
            <person name="Bonvini B."/>
            <person name="Carminati D."/>
            <person name="Giraffa G."/>
        </authorList>
    </citation>
    <scope>NUCLEOTIDE SEQUENCE</scope>
    <source>
        <strain evidence="2">4990</strain>
    </source>
</reference>
<dbReference type="PANTHER" id="PTHR46067">
    <property type="entry name" value="ACYL-COA N-ACYLTRANSFERASES (NAT) SUPERFAMILY PROTEIN"/>
    <property type="match status" value="1"/>
</dbReference>
<proteinExistence type="predicted"/>
<dbReference type="PANTHER" id="PTHR46067:SF27">
    <property type="entry name" value="ACYL-COA N-ACYLTRANSFERASES (NAT) SUPERFAMILY PROTEIN"/>
    <property type="match status" value="1"/>
</dbReference>
<dbReference type="InterPro" id="IPR000182">
    <property type="entry name" value="GNAT_dom"/>
</dbReference>
<keyword evidence="2" id="KW-0808">Transferase</keyword>
<accession>A0AAE4FLM9</accession>
<gene>
    <name evidence="2" type="ORF">P9J83_13365</name>
</gene>
<dbReference type="AlphaFoldDB" id="A0AAE4FLM9"/>
<dbReference type="EC" id="2.-.-.-" evidence="2"/>
<comment type="caution">
    <text evidence="2">The sequence shown here is derived from an EMBL/GenBank/DDBJ whole genome shotgun (WGS) entry which is preliminary data.</text>
</comment>
<sequence length="164" mass="19666">MIVQENICIKTIEEKDLREIYKWNLQKFRGEYQEFQFESFRELQKEYEKDGFCSSKFQMLIATEKEKLIGLVYINFLREGIVRIGLNLNYENCNKGNGTIILKLMVEFLFKNYTIVRIEADTDVENIAAHKILEKVGFNKEGTLRKYRYHHGYYHDSHIYSIIK</sequence>
<dbReference type="GO" id="GO:0016747">
    <property type="term" value="F:acyltransferase activity, transferring groups other than amino-acyl groups"/>
    <property type="evidence" value="ECO:0007669"/>
    <property type="project" value="InterPro"/>
</dbReference>
<feature type="domain" description="N-acetyltransferase" evidence="1">
    <location>
        <begin position="7"/>
        <end position="164"/>
    </location>
</feature>
<organism evidence="2 3">
    <name type="scientific">Clostridium sporogenes</name>
    <dbReference type="NCBI Taxonomy" id="1509"/>
    <lineage>
        <taxon>Bacteria</taxon>
        <taxon>Bacillati</taxon>
        <taxon>Bacillota</taxon>
        <taxon>Clostridia</taxon>
        <taxon>Eubacteriales</taxon>
        <taxon>Clostridiaceae</taxon>
        <taxon>Clostridium</taxon>
    </lineage>
</organism>